<keyword evidence="2" id="KW-1133">Transmembrane helix</keyword>
<keyword evidence="4" id="KW-1185">Reference proteome</keyword>
<sequence length="372" mass="40410">MAPPKRPDGPATPETPDTRAGTGADPRVWRRRRWILVILLVLLVHMLAVIGFLRMPGPLIPLDVSETPALEAVLLPPPKPVRPPPAVLQPTPKPRPAPPRPAPKAAETPPEPPAPSVATSEHGATETVTGPGGSGTAPAAAPAPAPPAPPAPAGPPAQDAEKYVAPPSATMHYASFVNGVQNPDGLIRWEQDGRHYRLSVETRVLWFRFAFHSSGAMTENGLLPERYEENRRGKSEAARFDQAAGTVAFSPGTQAALPPGAQDRFSVFLQLVGRVRGNPQRYASPGVTETFQVADTRDMQPMQVQYVGDEEIDTGRGMIRAKHFVRLQRHAGDRRRVEIWLAQSLGWMPVRLRQTEPDGTQIDLVYRNTEGQ</sequence>
<feature type="region of interest" description="Disordered" evidence="1">
    <location>
        <begin position="75"/>
        <end position="162"/>
    </location>
</feature>
<dbReference type="InterPro" id="IPR021457">
    <property type="entry name" value="DUF3108"/>
</dbReference>
<evidence type="ECO:0000313" key="3">
    <source>
        <dbReference type="EMBL" id="CAG2137935.1"/>
    </source>
</evidence>
<feature type="compositionally biased region" description="Pro residues" evidence="1">
    <location>
        <begin position="75"/>
        <end position="102"/>
    </location>
</feature>
<keyword evidence="2" id="KW-0812">Transmembrane</keyword>
<organism evidence="3 4">
    <name type="scientific">Cupriavidus yeoncheonensis</name>
    <dbReference type="NCBI Taxonomy" id="1462994"/>
    <lineage>
        <taxon>Bacteria</taxon>
        <taxon>Pseudomonadati</taxon>
        <taxon>Pseudomonadota</taxon>
        <taxon>Betaproteobacteria</taxon>
        <taxon>Burkholderiales</taxon>
        <taxon>Burkholderiaceae</taxon>
        <taxon>Cupriavidus</taxon>
    </lineage>
</organism>
<dbReference type="EMBL" id="CAJPUY010000006">
    <property type="protein sequence ID" value="CAG2137935.1"/>
    <property type="molecule type" value="Genomic_DNA"/>
</dbReference>
<feature type="transmembrane region" description="Helical" evidence="2">
    <location>
        <begin position="34"/>
        <end position="53"/>
    </location>
</feature>
<dbReference type="AlphaFoldDB" id="A0A916ITL5"/>
<evidence type="ECO:0000256" key="1">
    <source>
        <dbReference type="SAM" id="MobiDB-lite"/>
    </source>
</evidence>
<proteinExistence type="predicted"/>
<evidence type="ECO:0000256" key="2">
    <source>
        <dbReference type="SAM" id="Phobius"/>
    </source>
</evidence>
<evidence type="ECO:0008006" key="5">
    <source>
        <dbReference type="Google" id="ProtNLM"/>
    </source>
</evidence>
<evidence type="ECO:0000313" key="4">
    <source>
        <dbReference type="Proteomes" id="UP000672934"/>
    </source>
</evidence>
<accession>A0A916ITL5</accession>
<dbReference type="Pfam" id="PF11306">
    <property type="entry name" value="DUF3108"/>
    <property type="match status" value="1"/>
</dbReference>
<reference evidence="3" key="1">
    <citation type="submission" date="2021-03" db="EMBL/GenBank/DDBJ databases">
        <authorList>
            <person name="Peeters C."/>
        </authorList>
    </citation>
    <scope>NUCLEOTIDE SEQUENCE</scope>
    <source>
        <strain evidence="3">LMG 31506</strain>
    </source>
</reference>
<feature type="compositionally biased region" description="Pro residues" evidence="1">
    <location>
        <begin position="141"/>
        <end position="155"/>
    </location>
</feature>
<dbReference type="Proteomes" id="UP000672934">
    <property type="component" value="Unassembled WGS sequence"/>
</dbReference>
<keyword evidence="2" id="KW-0472">Membrane</keyword>
<feature type="region of interest" description="Disordered" evidence="1">
    <location>
        <begin position="1"/>
        <end position="24"/>
    </location>
</feature>
<comment type="caution">
    <text evidence="3">The sequence shown here is derived from an EMBL/GenBank/DDBJ whole genome shotgun (WGS) entry which is preliminary data.</text>
</comment>
<protein>
    <recommendedName>
        <fullName evidence="5">DUF3108 domain-containing protein</fullName>
    </recommendedName>
</protein>
<gene>
    <name evidence="3" type="ORF">LMG31506_01877</name>
</gene>
<name>A0A916ITL5_9BURK</name>